<dbReference type="BioCyc" id="FCF748224-HMP:GTSS-2280-MONOMER"/>
<dbReference type="AlphaFoldDB" id="E2ZER6"/>
<protein>
    <submittedName>
        <fullName evidence="1">Uncharacterized protein</fullName>
    </submittedName>
</protein>
<organism evidence="1 2">
    <name type="scientific">Faecalibacterium cf. prausnitzii KLE1255</name>
    <dbReference type="NCBI Taxonomy" id="748224"/>
    <lineage>
        <taxon>Bacteria</taxon>
        <taxon>Bacillati</taxon>
        <taxon>Bacillota</taxon>
        <taxon>Clostridia</taxon>
        <taxon>Eubacteriales</taxon>
        <taxon>Oscillospiraceae</taxon>
        <taxon>Faecalibacterium</taxon>
    </lineage>
</organism>
<evidence type="ECO:0000313" key="1">
    <source>
        <dbReference type="EMBL" id="EFQ08367.1"/>
    </source>
</evidence>
<evidence type="ECO:0000313" key="2">
    <source>
        <dbReference type="Proteomes" id="UP000006028"/>
    </source>
</evidence>
<comment type="caution">
    <text evidence="1">The sequence shown here is derived from an EMBL/GenBank/DDBJ whole genome shotgun (WGS) entry which is preliminary data.</text>
</comment>
<name>E2ZER6_9FIRM</name>
<dbReference type="HOGENOM" id="CLU_3289926_0_0_9"/>
<gene>
    <name evidence="1" type="ORF">HMPREF9436_00145</name>
</gene>
<proteinExistence type="predicted"/>
<dbReference type="Proteomes" id="UP000006028">
    <property type="component" value="Unassembled WGS sequence"/>
</dbReference>
<reference evidence="1 2" key="1">
    <citation type="submission" date="2010-08" db="EMBL/GenBank/DDBJ databases">
        <authorList>
            <person name="Weinstock G."/>
            <person name="Sodergren E."/>
            <person name="Clifton S."/>
            <person name="Fulton L."/>
            <person name="Fulton B."/>
            <person name="Courtney L."/>
            <person name="Fronick C."/>
            <person name="Harrison M."/>
            <person name="Strong C."/>
            <person name="Farmer C."/>
            <person name="Delahaunty K."/>
            <person name="Markovic C."/>
            <person name="Hall O."/>
            <person name="Minx P."/>
            <person name="Tomlinson C."/>
            <person name="Mitreva M."/>
            <person name="Hou S."/>
            <person name="Chen J."/>
            <person name="Wollam A."/>
            <person name="Pepin K.H."/>
            <person name="Johnson M."/>
            <person name="Bhonagiri V."/>
            <person name="Zhang X."/>
            <person name="Suruliraj S."/>
            <person name="Warren W."/>
            <person name="Chinwalla A."/>
            <person name="Mardis E.R."/>
            <person name="Wilson R.K."/>
        </authorList>
    </citation>
    <scope>NUCLEOTIDE SEQUENCE [LARGE SCALE GENOMIC DNA]</scope>
    <source>
        <strain evidence="1 2">KLE1255</strain>
    </source>
</reference>
<sequence>MDWEKYPCFHRLILGEAESKTVHLKEFTKVYKGKISEKQK</sequence>
<accession>E2ZER6</accession>
<dbReference type="EMBL" id="AECU01000014">
    <property type="protein sequence ID" value="EFQ08367.1"/>
    <property type="molecule type" value="Genomic_DNA"/>
</dbReference>